<dbReference type="PANTHER" id="PTHR45625">
    <property type="entry name" value="PEPTIDYL-PROLYL CIS-TRANS ISOMERASE-RELATED"/>
    <property type="match status" value="1"/>
</dbReference>
<comment type="caution">
    <text evidence="10">The sequence shown here is derived from an EMBL/GenBank/DDBJ whole genome shotgun (WGS) entry which is preliminary data.</text>
</comment>
<keyword evidence="5" id="KW-0697">Rotamase</keyword>
<feature type="compositionally biased region" description="Basic and acidic residues" evidence="8">
    <location>
        <begin position="22"/>
        <end position="32"/>
    </location>
</feature>
<feature type="domain" description="PPIase cyclophilin-type" evidence="9">
    <location>
        <begin position="526"/>
        <end position="678"/>
    </location>
</feature>
<dbReference type="Proteomes" id="UP000095767">
    <property type="component" value="Unassembled WGS sequence"/>
</dbReference>
<evidence type="ECO:0000259" key="9">
    <source>
        <dbReference type="PROSITE" id="PS50072"/>
    </source>
</evidence>
<protein>
    <recommendedName>
        <fullName evidence="2">peptidylprolyl isomerase</fullName>
        <ecNumber evidence="2">5.2.1.8</ecNumber>
    </recommendedName>
</protein>
<dbReference type="PRINTS" id="PR00153">
    <property type="entry name" value="CSAPPISMRASE"/>
</dbReference>
<dbReference type="GO" id="GO:0005634">
    <property type="term" value="C:nucleus"/>
    <property type="evidence" value="ECO:0007669"/>
    <property type="project" value="UniProtKB-ARBA"/>
</dbReference>
<evidence type="ECO:0000313" key="11">
    <source>
        <dbReference type="Proteomes" id="UP000095767"/>
    </source>
</evidence>
<evidence type="ECO:0000256" key="7">
    <source>
        <dbReference type="ARBA" id="ARBA00023235"/>
    </source>
</evidence>
<dbReference type="SUPFAM" id="SSF50978">
    <property type="entry name" value="WD40 repeat-like"/>
    <property type="match status" value="1"/>
</dbReference>
<proteinExistence type="predicted"/>
<evidence type="ECO:0000256" key="3">
    <source>
        <dbReference type="ARBA" id="ARBA00022574"/>
    </source>
</evidence>
<dbReference type="Gene3D" id="2.130.10.10">
    <property type="entry name" value="YVTN repeat-like/Quinoprotein amine dehydrogenase"/>
    <property type="match status" value="1"/>
</dbReference>
<reference evidence="10 11" key="1">
    <citation type="submission" date="2016-09" db="EMBL/GenBank/DDBJ databases">
        <title>The draft genome of Dichanthelium oligosanthes: A C3 panicoid grass species.</title>
        <authorList>
            <person name="Studer A.J."/>
            <person name="Schnable J.C."/>
            <person name="Brutnell T.P."/>
        </authorList>
    </citation>
    <scope>NUCLEOTIDE SEQUENCE [LARGE SCALE GENOMIC DNA]</scope>
    <source>
        <strain evidence="11">cv. Kellogg 1175</strain>
        <tissue evidence="10">Leaf</tissue>
    </source>
</reference>
<dbReference type="PANTHER" id="PTHR45625:SF4">
    <property type="entry name" value="PEPTIDYLPROLYL ISOMERASE DOMAIN AND WD REPEAT-CONTAINING PROTEIN 1"/>
    <property type="match status" value="1"/>
</dbReference>
<dbReference type="Pfam" id="PF00160">
    <property type="entry name" value="Pro_isomerase"/>
    <property type="match status" value="1"/>
</dbReference>
<dbReference type="EC" id="5.2.1.8" evidence="2"/>
<keyword evidence="3" id="KW-0853">WD repeat</keyword>
<evidence type="ECO:0000256" key="6">
    <source>
        <dbReference type="ARBA" id="ARBA00023186"/>
    </source>
</evidence>
<dbReference type="EMBL" id="LWDX02053591">
    <property type="protein sequence ID" value="OEL19428.1"/>
    <property type="molecule type" value="Genomic_DNA"/>
</dbReference>
<evidence type="ECO:0000256" key="2">
    <source>
        <dbReference type="ARBA" id="ARBA00013194"/>
    </source>
</evidence>
<dbReference type="OrthoDB" id="10264753at2759"/>
<evidence type="ECO:0000256" key="8">
    <source>
        <dbReference type="SAM" id="MobiDB-lite"/>
    </source>
</evidence>
<evidence type="ECO:0000256" key="5">
    <source>
        <dbReference type="ARBA" id="ARBA00023110"/>
    </source>
</evidence>
<feature type="region of interest" description="Disordered" evidence="8">
    <location>
        <begin position="1"/>
        <end position="63"/>
    </location>
</feature>
<dbReference type="FunFam" id="2.40.100.10:FF:000003">
    <property type="entry name" value="Peptidylprolyl isomerase domain and WD repeat-containing 1"/>
    <property type="match status" value="1"/>
</dbReference>
<evidence type="ECO:0000256" key="4">
    <source>
        <dbReference type="ARBA" id="ARBA00022737"/>
    </source>
</evidence>
<organism evidence="10 11">
    <name type="scientific">Dichanthelium oligosanthes</name>
    <dbReference type="NCBI Taxonomy" id="888268"/>
    <lineage>
        <taxon>Eukaryota</taxon>
        <taxon>Viridiplantae</taxon>
        <taxon>Streptophyta</taxon>
        <taxon>Embryophyta</taxon>
        <taxon>Tracheophyta</taxon>
        <taxon>Spermatophyta</taxon>
        <taxon>Magnoliopsida</taxon>
        <taxon>Liliopsida</taxon>
        <taxon>Poales</taxon>
        <taxon>Poaceae</taxon>
        <taxon>PACMAD clade</taxon>
        <taxon>Panicoideae</taxon>
        <taxon>Panicodae</taxon>
        <taxon>Paniceae</taxon>
        <taxon>Dichantheliinae</taxon>
        <taxon>Dichanthelium</taxon>
    </lineage>
</organism>
<dbReference type="GO" id="GO:0006457">
    <property type="term" value="P:protein folding"/>
    <property type="evidence" value="ECO:0007669"/>
    <property type="project" value="InterPro"/>
</dbReference>
<gene>
    <name evidence="10" type="ORF">BAE44_0019556</name>
</gene>
<dbReference type="InterPro" id="IPR015943">
    <property type="entry name" value="WD40/YVTN_repeat-like_dom_sf"/>
</dbReference>
<evidence type="ECO:0000256" key="1">
    <source>
        <dbReference type="ARBA" id="ARBA00000971"/>
    </source>
</evidence>
<dbReference type="PROSITE" id="PS00170">
    <property type="entry name" value="CSA_PPIASE_1"/>
    <property type="match status" value="1"/>
</dbReference>
<keyword evidence="6" id="KW-0143">Chaperone</keyword>
<accession>A0A1E5V2W6</accession>
<dbReference type="InterPro" id="IPR029000">
    <property type="entry name" value="Cyclophilin-like_dom_sf"/>
</dbReference>
<keyword evidence="7 10" id="KW-0413">Isomerase</keyword>
<dbReference type="InterPro" id="IPR011044">
    <property type="entry name" value="Quino_amine_DH_bsu"/>
</dbReference>
<keyword evidence="11" id="KW-1185">Reference proteome</keyword>
<dbReference type="InterPro" id="IPR002130">
    <property type="entry name" value="Cyclophilin-type_PPIase_dom"/>
</dbReference>
<dbReference type="GO" id="GO:0003755">
    <property type="term" value="F:peptidyl-prolyl cis-trans isomerase activity"/>
    <property type="evidence" value="ECO:0007669"/>
    <property type="project" value="UniProtKB-KW"/>
</dbReference>
<dbReference type="SMART" id="SM00320">
    <property type="entry name" value="WD40"/>
    <property type="match status" value="3"/>
</dbReference>
<evidence type="ECO:0000313" key="10">
    <source>
        <dbReference type="EMBL" id="OEL19428.1"/>
    </source>
</evidence>
<feature type="compositionally biased region" description="Low complexity" evidence="8">
    <location>
        <begin position="1"/>
        <end position="19"/>
    </location>
</feature>
<dbReference type="SUPFAM" id="SSF50891">
    <property type="entry name" value="Cyclophilin-like"/>
    <property type="match status" value="1"/>
</dbReference>
<dbReference type="PROSITE" id="PS50072">
    <property type="entry name" value="CSA_PPIASE_2"/>
    <property type="match status" value="1"/>
</dbReference>
<sequence length="681" mass="76830">MASESETTTVHSTITTTTVDGGGEHESKRELDNGAATTTPSVGREEEDEMIGPGPAQAKQRQKRPLQFEQAFLDALPSAAMCVFAYYSSRFGVRIWRAWWLTIDFLVFAGMRRAICIGMSSPTSPSLLLTSSSPAAQMVISLNTLPQSLELNQLPFPFVLGHLKFWKKKPAGIEFAKHFRSHLNPIEGLAVSAHVLKFIFLIQRGCYIHVTYVMMHKHDSVMQVSVDGLICCTISSDHSVKIYDVVNYDMMFMMRLPFVPGAIEWVYREGDVKPKLAVSDRNTPFVHIYDTHSGSNDPIISKEIHGGPVKVMKYNHAHDVVISADTKGLLEYWSPSTLKFPEQEVRFRLKSDTNLFEIAKCKTSVSAIEVSNDGSQFVVTSPDRRIRVFWFKTGKLRRVYDESLEVRSLPLANIVNLHTNKVSRILGKVENNERFLRIALYQGDKGNKKVRKIPSVAANVNDSKEPLSDPTLLCCAFKKHRIYLFSRREPEEPEDATKGRDVFNEKPPPEELLAVSDLGKTATTSLPDNLVLHTSMGDIHLRLYPEECPKTVENFTTHCRNGYYDNLIFHRVIKGFMIQTGDPLGDGTGGQSIWGSEFEDEFHKSLRHDRPFTLSMANAGPNTNGSQFFITTWMNSLSLHLCCFDPNLYVLCLKQIEKVKTDKNDKPYQDVKILNVTVPKT</sequence>
<dbReference type="InterPro" id="IPR036322">
    <property type="entry name" value="WD40_repeat_dom_sf"/>
</dbReference>
<keyword evidence="4" id="KW-0677">Repeat</keyword>
<name>A0A1E5V2W6_9POAL</name>
<dbReference type="Gene3D" id="2.40.100.10">
    <property type="entry name" value="Cyclophilin-like"/>
    <property type="match status" value="1"/>
</dbReference>
<dbReference type="SUPFAM" id="SSF50969">
    <property type="entry name" value="YVTN repeat-like/Quinoprotein amine dehydrogenase"/>
    <property type="match status" value="1"/>
</dbReference>
<dbReference type="InterPro" id="IPR020892">
    <property type="entry name" value="Cyclophilin-type_PPIase_CS"/>
</dbReference>
<dbReference type="InterPro" id="IPR044666">
    <property type="entry name" value="Cyclophilin_A-like"/>
</dbReference>
<dbReference type="AlphaFoldDB" id="A0A1E5V2W6"/>
<dbReference type="InterPro" id="IPR001680">
    <property type="entry name" value="WD40_rpt"/>
</dbReference>
<dbReference type="STRING" id="888268.A0A1E5V2W6"/>
<comment type="catalytic activity">
    <reaction evidence="1">
        <text>[protein]-peptidylproline (omega=180) = [protein]-peptidylproline (omega=0)</text>
        <dbReference type="Rhea" id="RHEA:16237"/>
        <dbReference type="Rhea" id="RHEA-COMP:10747"/>
        <dbReference type="Rhea" id="RHEA-COMP:10748"/>
        <dbReference type="ChEBI" id="CHEBI:83833"/>
        <dbReference type="ChEBI" id="CHEBI:83834"/>
        <dbReference type="EC" id="5.2.1.8"/>
    </reaction>
</comment>